<dbReference type="InterPro" id="IPR051264">
    <property type="entry name" value="FAD-oxidored/transferase_4"/>
</dbReference>
<protein>
    <submittedName>
        <fullName evidence="5">FAD-binding oxidoreductase</fullName>
    </submittedName>
</protein>
<dbReference type="Gene3D" id="3.30.70.2740">
    <property type="match status" value="1"/>
</dbReference>
<name>A0ABX0FJI3_9BURK</name>
<dbReference type="SUPFAM" id="SSF55103">
    <property type="entry name" value="FAD-linked oxidases, C-terminal domain"/>
    <property type="match status" value="1"/>
</dbReference>
<evidence type="ECO:0000313" key="6">
    <source>
        <dbReference type="Proteomes" id="UP000666369"/>
    </source>
</evidence>
<evidence type="ECO:0000256" key="1">
    <source>
        <dbReference type="ARBA" id="ARBA00008000"/>
    </source>
</evidence>
<proteinExistence type="inferred from homology"/>
<dbReference type="PANTHER" id="PTHR43716:SF2">
    <property type="entry name" value="BLL6224 PROTEIN"/>
    <property type="match status" value="1"/>
</dbReference>
<comment type="caution">
    <text evidence="5">The sequence shown here is derived from an EMBL/GenBank/DDBJ whole genome shotgun (WGS) entry which is preliminary data.</text>
</comment>
<evidence type="ECO:0000259" key="4">
    <source>
        <dbReference type="PROSITE" id="PS51387"/>
    </source>
</evidence>
<reference evidence="6" key="1">
    <citation type="submission" date="2023-07" db="EMBL/GenBank/DDBJ databases">
        <title>Duganella aceri sp. nov., isolated from tree sap.</title>
        <authorList>
            <person name="Kim I.S."/>
        </authorList>
    </citation>
    <scope>NUCLEOTIDE SEQUENCE [LARGE SCALE GENOMIC DNA]</scope>
    <source>
        <strain evidence="6">SAP-35</strain>
    </source>
</reference>
<accession>A0ABX0FJI3</accession>
<dbReference type="InterPro" id="IPR016166">
    <property type="entry name" value="FAD-bd_PCMH"/>
</dbReference>
<dbReference type="PROSITE" id="PS51387">
    <property type="entry name" value="FAD_PCMH"/>
    <property type="match status" value="1"/>
</dbReference>
<keyword evidence="3" id="KW-0274">FAD</keyword>
<dbReference type="EMBL" id="JAADJT010000004">
    <property type="protein sequence ID" value="NGZ84717.1"/>
    <property type="molecule type" value="Genomic_DNA"/>
</dbReference>
<dbReference type="Gene3D" id="3.30.43.10">
    <property type="entry name" value="Uridine Diphospho-n-acetylenolpyruvylglucosamine Reductase, domain 2"/>
    <property type="match status" value="1"/>
</dbReference>
<keyword evidence="2" id="KW-0285">Flavoprotein</keyword>
<dbReference type="InterPro" id="IPR016171">
    <property type="entry name" value="Vanillyl_alc_oxidase_C-sub2"/>
</dbReference>
<evidence type="ECO:0000256" key="2">
    <source>
        <dbReference type="ARBA" id="ARBA00022630"/>
    </source>
</evidence>
<keyword evidence="6" id="KW-1185">Reference proteome</keyword>
<dbReference type="Gene3D" id="1.10.45.10">
    <property type="entry name" value="Vanillyl-alcohol Oxidase, Chain A, domain 4"/>
    <property type="match status" value="1"/>
</dbReference>
<dbReference type="Pfam" id="PF02913">
    <property type="entry name" value="FAD-oxidase_C"/>
    <property type="match status" value="1"/>
</dbReference>
<dbReference type="InterPro" id="IPR016164">
    <property type="entry name" value="FAD-linked_Oxase-like_C"/>
</dbReference>
<comment type="similarity">
    <text evidence="1">Belongs to the FAD-binding oxidoreductase/transferase type 4 family.</text>
</comment>
<feature type="domain" description="FAD-binding PCMH-type" evidence="4">
    <location>
        <begin position="35"/>
        <end position="216"/>
    </location>
</feature>
<dbReference type="Proteomes" id="UP000666369">
    <property type="component" value="Unassembled WGS sequence"/>
</dbReference>
<dbReference type="Gene3D" id="3.30.465.10">
    <property type="match status" value="1"/>
</dbReference>
<gene>
    <name evidence="5" type="ORF">GW587_10655</name>
</gene>
<dbReference type="Gene3D" id="3.30.70.2190">
    <property type="match status" value="1"/>
</dbReference>
<dbReference type="InterPro" id="IPR006094">
    <property type="entry name" value="Oxid_FAD_bind_N"/>
</dbReference>
<organism evidence="5 6">
    <name type="scientific">Duganella aceris</name>
    <dbReference type="NCBI Taxonomy" id="2703883"/>
    <lineage>
        <taxon>Bacteria</taxon>
        <taxon>Pseudomonadati</taxon>
        <taxon>Pseudomonadota</taxon>
        <taxon>Betaproteobacteria</taxon>
        <taxon>Burkholderiales</taxon>
        <taxon>Oxalobacteraceae</taxon>
        <taxon>Telluria group</taxon>
        <taxon>Duganella</taxon>
    </lineage>
</organism>
<dbReference type="InterPro" id="IPR016169">
    <property type="entry name" value="FAD-bd_PCMH_sub2"/>
</dbReference>
<dbReference type="SUPFAM" id="SSF56176">
    <property type="entry name" value="FAD-binding/transporter-associated domain-like"/>
    <property type="match status" value="1"/>
</dbReference>
<dbReference type="InterPro" id="IPR004113">
    <property type="entry name" value="FAD-bd_oxidored_4_C"/>
</dbReference>
<dbReference type="InterPro" id="IPR016167">
    <property type="entry name" value="FAD-bd_PCMH_sub1"/>
</dbReference>
<dbReference type="PANTHER" id="PTHR43716">
    <property type="entry name" value="D-2-HYDROXYGLUTARATE DEHYDROGENASE, MITOCHONDRIAL"/>
    <property type="match status" value="1"/>
</dbReference>
<dbReference type="RefSeq" id="WP_166102191.1">
    <property type="nucleotide sequence ID" value="NZ_JAADJT010000004.1"/>
</dbReference>
<dbReference type="Pfam" id="PF01565">
    <property type="entry name" value="FAD_binding_4"/>
    <property type="match status" value="1"/>
</dbReference>
<sequence length="468" mass="49201">MSDFLAQCRAVVGEAYVLDAPADMAPFLTDWRGRFTGKAAAVLRPGSVEQVAALVRACAEHRVALVPQGGNTGLVLGSVPDASGAAVVLSLARLNTIRQIDTVNRTMTVDAGCVLQQVQDAAAAEGCLFPLSLAAEGSCTIGGNLSTNAGGTAVLRYGNTRELCLGLEVVTPQGEIWSGLRGLRKDNTGYDLRDLFIGAEGTLGIITGAVLKLYPQPKASITALAAVPSPAAAQQLLVLMQDHCGASLTGFELMSRFCLELVAREFPQLPKPFATPHPQYVLLELSSSESEQHAVGLLERSIGAALDRDVIADAVVATSVAQSAGLWQLREHIPLAQAKAGKNIKHDISLPVSRIADFIAATGPQLEAAFPGCQLVCFGHLGDGNLHYNVAPPEGISNEDFLVNQDKVNRVVHDSVVAFGGSISAEHGIGALKRDELAHYKSAVELNMMRAIKAALDPLGIMNPGKIL</sequence>
<evidence type="ECO:0000313" key="5">
    <source>
        <dbReference type="EMBL" id="NGZ84717.1"/>
    </source>
</evidence>
<dbReference type="InterPro" id="IPR036318">
    <property type="entry name" value="FAD-bd_PCMH-like_sf"/>
</dbReference>
<evidence type="ECO:0000256" key="3">
    <source>
        <dbReference type="ARBA" id="ARBA00022827"/>
    </source>
</evidence>